<dbReference type="Pfam" id="PF00689">
    <property type="entry name" value="Cation_ATPase_C"/>
    <property type="match status" value="1"/>
</dbReference>
<keyword evidence="1" id="KW-0472">Membrane</keyword>
<sequence length="62" mass="6992">NIPLLGAVLLSFILQMATVYLPPLNSIFRTEPLSPTELFITLSLSSMVFFAVELEKLIKRRV</sequence>
<organism evidence="3">
    <name type="scientific">hydrothermal vent metagenome</name>
    <dbReference type="NCBI Taxonomy" id="652676"/>
    <lineage>
        <taxon>unclassified sequences</taxon>
        <taxon>metagenomes</taxon>
        <taxon>ecological metagenomes</taxon>
    </lineage>
</organism>
<protein>
    <recommendedName>
        <fullName evidence="2">Cation-transporting P-type ATPase C-terminal domain-containing protein</fullName>
    </recommendedName>
</protein>
<name>A0A3B1DF78_9ZZZZ</name>
<dbReference type="SUPFAM" id="SSF81665">
    <property type="entry name" value="Calcium ATPase, transmembrane domain M"/>
    <property type="match status" value="1"/>
</dbReference>
<feature type="non-terminal residue" evidence="3">
    <location>
        <position position="1"/>
    </location>
</feature>
<keyword evidence="1" id="KW-0812">Transmembrane</keyword>
<evidence type="ECO:0000259" key="2">
    <source>
        <dbReference type="Pfam" id="PF00689"/>
    </source>
</evidence>
<proteinExistence type="predicted"/>
<feature type="domain" description="Cation-transporting P-type ATPase C-terminal" evidence="2">
    <location>
        <begin position="1"/>
        <end position="58"/>
    </location>
</feature>
<evidence type="ECO:0000313" key="3">
    <source>
        <dbReference type="EMBL" id="VAX34674.1"/>
    </source>
</evidence>
<evidence type="ECO:0000256" key="1">
    <source>
        <dbReference type="SAM" id="Phobius"/>
    </source>
</evidence>
<gene>
    <name evidence="3" type="ORF">MNBD_NITROSPIRAE03-913</name>
</gene>
<dbReference type="AlphaFoldDB" id="A0A3B1DF78"/>
<dbReference type="Gene3D" id="1.20.1110.10">
    <property type="entry name" value="Calcium-transporting ATPase, transmembrane domain"/>
    <property type="match status" value="1"/>
</dbReference>
<dbReference type="InterPro" id="IPR023298">
    <property type="entry name" value="ATPase_P-typ_TM_dom_sf"/>
</dbReference>
<dbReference type="InterPro" id="IPR006068">
    <property type="entry name" value="ATPase_P-typ_cation-transptr_C"/>
</dbReference>
<accession>A0A3B1DF78</accession>
<feature type="transmembrane region" description="Helical" evidence="1">
    <location>
        <begin position="38"/>
        <end position="58"/>
    </location>
</feature>
<dbReference type="EMBL" id="UOGI01000370">
    <property type="protein sequence ID" value="VAX34674.1"/>
    <property type="molecule type" value="Genomic_DNA"/>
</dbReference>
<reference evidence="3" key="1">
    <citation type="submission" date="2018-06" db="EMBL/GenBank/DDBJ databases">
        <authorList>
            <person name="Zhirakovskaya E."/>
        </authorList>
    </citation>
    <scope>NUCLEOTIDE SEQUENCE</scope>
</reference>
<keyword evidence="1" id="KW-1133">Transmembrane helix</keyword>